<dbReference type="GO" id="GO:0006893">
    <property type="term" value="P:Golgi to plasma membrane transport"/>
    <property type="evidence" value="ECO:0007669"/>
    <property type="project" value="TreeGrafter"/>
</dbReference>
<protein>
    <recommendedName>
        <fullName evidence="3">Lethal giant larvae (Lgl)-like C-terminal domain-containing protein</fullName>
    </recommendedName>
</protein>
<dbReference type="InterPro" id="IPR001680">
    <property type="entry name" value="WD40_rpt"/>
</dbReference>
<dbReference type="AlphaFoldDB" id="A0A835I2M8"/>
<proteinExistence type="inferred from homology"/>
<keyword evidence="5" id="KW-1185">Reference proteome</keyword>
<sequence>MFVKKFVEKAVKKPGGGNINSIKASELNPRVAFHYGIPSGSIKLAYDSIQKILAISTKDGRIKLLGKDITQALLQSNDAVPSKFMQVWDIERKQLCDVFILKEDITSFTVVQQTSYAYIGDSGGNISVLKLDLAKYHLVQMNYRIPLSASHGNTTEVADDNAVLFIMPQPMAESQRVLIIFRDGLIVLWGLEECKGILVMGGNMLSLSNETKKVTSSCWACPFGSKVVVGYSNGEVYLWSVPPLSNPGAISANRELTLPQNVPLCKLNLGYKMDKIPILSLKWVYGNGKSSRLYVNGASNSASSNLFQIVLLNEQTTSRTIKLVLPLLEPSLDMEVISSNYDQSKQKQDSLLLLLKSGRLCFYDDSVIEKYLMQSQSRSAPSLPKQVMVKLPFADSGITIAKFVTDGSNFISGMDEDYDLLVKHFPPLLPSDSRAKDQLNLARFSGYAKITNLYITGHSDGTINFWDLSSPLLLRISSIQQQSEDDHSLSGIPVTALYFDISSQNFVTGDQSGTVRIFKFKPESFSLQASTKKGSNNIVQSVKLVKVNGVVLSINLSIHSKHIAVGSDQGYVSVINMEGPTILFQIRIMNEVCNDVVSLHFETCSFHGFEKKVLLVGMKDSSVVAVESDTGNTFSTTSVRPKKPARVLFMQVLDASSSLDSSGGYSVEDASPKQSLLLLCNEKAVYVYSLIHAVQGIKRVLHKKKFHGTTCCWASAFNNHDSEVALALLFPGGKIDIRSLPELSLLKEVSIRGFAFQNLKSDSSSDSSLSSSSDGEIILIHGNQELFLLSLLLRKEIYRFLDPISQVYKGVMAIEEETVTGPIIQKEKKKGIFNSVLKDIKANKAKYASETEVPNSTANIADELSNIFSIPNFPLDKETREHVVADEKDAVELNIDDIDIEDENPKGHNTIAVLNKKKLTSKFLAIKGKLKQKMIRNEKGSAKPAHEDENGDTVDQIKKKYGFSSSGDSSVAKLTENKLHENITKLKGINIRATEMQGTAQSFSAMAKDVLRTAERDKPNS</sequence>
<evidence type="ECO:0000259" key="3">
    <source>
        <dbReference type="Pfam" id="PF08596"/>
    </source>
</evidence>
<comment type="caution">
    <text evidence="4">The sequence shown here is derived from an EMBL/GenBank/DDBJ whole genome shotgun (WGS) entry which is preliminary data.</text>
</comment>
<gene>
    <name evidence="4" type="ORF">IFM89_003868</name>
</gene>
<dbReference type="SMART" id="SM00320">
    <property type="entry name" value="WD40"/>
    <property type="match status" value="4"/>
</dbReference>
<dbReference type="Gene3D" id="2.130.10.10">
    <property type="entry name" value="YVTN repeat-like/Quinoprotein amine dehydrogenase"/>
    <property type="match status" value="2"/>
</dbReference>
<dbReference type="Proteomes" id="UP000631114">
    <property type="component" value="Unassembled WGS sequence"/>
</dbReference>
<dbReference type="GO" id="GO:0006887">
    <property type="term" value="P:exocytosis"/>
    <property type="evidence" value="ECO:0007669"/>
    <property type="project" value="UniProtKB-KW"/>
</dbReference>
<dbReference type="GO" id="GO:0045159">
    <property type="term" value="F:myosin II binding"/>
    <property type="evidence" value="ECO:0007669"/>
    <property type="project" value="TreeGrafter"/>
</dbReference>
<dbReference type="GO" id="GO:0005096">
    <property type="term" value="F:GTPase activator activity"/>
    <property type="evidence" value="ECO:0007669"/>
    <property type="project" value="TreeGrafter"/>
</dbReference>
<name>A0A835I2M8_9MAGN</name>
<dbReference type="OrthoDB" id="19944at2759"/>
<evidence type="ECO:0000313" key="5">
    <source>
        <dbReference type="Proteomes" id="UP000631114"/>
    </source>
</evidence>
<dbReference type="GO" id="GO:0019905">
    <property type="term" value="F:syntaxin binding"/>
    <property type="evidence" value="ECO:0007669"/>
    <property type="project" value="TreeGrafter"/>
</dbReference>
<dbReference type="EMBL" id="JADFTS010000004">
    <property type="protein sequence ID" value="KAF9607948.1"/>
    <property type="molecule type" value="Genomic_DNA"/>
</dbReference>
<evidence type="ECO:0000256" key="2">
    <source>
        <dbReference type="ARBA" id="ARBA00022483"/>
    </source>
</evidence>
<evidence type="ECO:0000313" key="4">
    <source>
        <dbReference type="EMBL" id="KAF9607948.1"/>
    </source>
</evidence>
<dbReference type="PANTHER" id="PTHR10241">
    <property type="entry name" value="LETHAL 2 GIANT LARVAE PROTEIN"/>
    <property type="match status" value="1"/>
</dbReference>
<accession>A0A835I2M8</accession>
<dbReference type="PANTHER" id="PTHR10241:SF27">
    <property type="entry name" value="TRANSDUCIN_WD40 REPEAT-LIKE SUPERFAMILY PROTEIN"/>
    <property type="match status" value="1"/>
</dbReference>
<evidence type="ECO:0000256" key="1">
    <source>
        <dbReference type="ARBA" id="ARBA00008070"/>
    </source>
</evidence>
<reference evidence="4 5" key="1">
    <citation type="submission" date="2020-10" db="EMBL/GenBank/DDBJ databases">
        <title>The Coptis chinensis genome and diversification of protoberbering-type alkaloids.</title>
        <authorList>
            <person name="Wang B."/>
            <person name="Shu S."/>
            <person name="Song C."/>
            <person name="Liu Y."/>
        </authorList>
    </citation>
    <scope>NUCLEOTIDE SEQUENCE [LARGE SCALE GENOMIC DNA]</scope>
    <source>
        <strain evidence="4">HL-2020</strain>
        <tissue evidence="4">Leaf</tissue>
    </source>
</reference>
<dbReference type="InterPro" id="IPR013905">
    <property type="entry name" value="Lgl_C_dom"/>
</dbReference>
<feature type="domain" description="Lethal giant larvae (Lgl)-like C-terminal" evidence="3">
    <location>
        <begin position="695"/>
        <end position="795"/>
    </location>
</feature>
<dbReference type="CDD" id="cd15873">
    <property type="entry name" value="R-SNARE_STXBP5_6"/>
    <property type="match status" value="1"/>
</dbReference>
<keyword evidence="2" id="KW-0268">Exocytosis</keyword>
<dbReference type="InterPro" id="IPR015943">
    <property type="entry name" value="WD40/YVTN_repeat-like_dom_sf"/>
</dbReference>
<organism evidence="4 5">
    <name type="scientific">Coptis chinensis</name>
    <dbReference type="NCBI Taxonomy" id="261450"/>
    <lineage>
        <taxon>Eukaryota</taxon>
        <taxon>Viridiplantae</taxon>
        <taxon>Streptophyta</taxon>
        <taxon>Embryophyta</taxon>
        <taxon>Tracheophyta</taxon>
        <taxon>Spermatophyta</taxon>
        <taxon>Magnoliopsida</taxon>
        <taxon>Ranunculales</taxon>
        <taxon>Ranunculaceae</taxon>
        <taxon>Coptidoideae</taxon>
        <taxon>Coptis</taxon>
    </lineage>
</organism>
<comment type="similarity">
    <text evidence="1">Belongs to the WD repeat L(2)GL family.</text>
</comment>
<dbReference type="Pfam" id="PF08596">
    <property type="entry name" value="Lgl_C"/>
    <property type="match status" value="1"/>
</dbReference>
<dbReference type="SUPFAM" id="SSF50978">
    <property type="entry name" value="WD40 repeat-like"/>
    <property type="match status" value="2"/>
</dbReference>
<dbReference type="InterPro" id="IPR036322">
    <property type="entry name" value="WD40_repeat_dom_sf"/>
</dbReference>
<dbReference type="GO" id="GO:0005886">
    <property type="term" value="C:plasma membrane"/>
    <property type="evidence" value="ECO:0007669"/>
    <property type="project" value="TreeGrafter"/>
</dbReference>
<dbReference type="GO" id="GO:0005737">
    <property type="term" value="C:cytoplasm"/>
    <property type="evidence" value="ECO:0007669"/>
    <property type="project" value="TreeGrafter"/>
</dbReference>